<dbReference type="OrthoDB" id="3800738at2759"/>
<dbReference type="InterPro" id="IPR036047">
    <property type="entry name" value="F-box-like_dom_sf"/>
</dbReference>
<organism evidence="1 2">
    <name type="scientific">Glarea lozoyensis (strain ATCC 20868 / MF5171)</name>
    <dbReference type="NCBI Taxonomy" id="1116229"/>
    <lineage>
        <taxon>Eukaryota</taxon>
        <taxon>Fungi</taxon>
        <taxon>Dikarya</taxon>
        <taxon>Ascomycota</taxon>
        <taxon>Pezizomycotina</taxon>
        <taxon>Leotiomycetes</taxon>
        <taxon>Helotiales</taxon>
        <taxon>Helotiaceae</taxon>
        <taxon>Glarea</taxon>
    </lineage>
</organism>
<name>S3DE33_GLAL2</name>
<dbReference type="SUPFAM" id="SSF81383">
    <property type="entry name" value="F-box domain"/>
    <property type="match status" value="1"/>
</dbReference>
<keyword evidence="2" id="KW-1185">Reference proteome</keyword>
<gene>
    <name evidence="1" type="ORF">GLAREA_11489</name>
</gene>
<protein>
    <submittedName>
        <fullName evidence="1">F-box</fullName>
    </submittedName>
</protein>
<dbReference type="GeneID" id="19470530"/>
<dbReference type="Gene3D" id="1.20.1280.50">
    <property type="match status" value="1"/>
</dbReference>
<accession>S3DE33</accession>
<proteinExistence type="predicted"/>
<dbReference type="RefSeq" id="XP_008087823.1">
    <property type="nucleotide sequence ID" value="XM_008089632.1"/>
</dbReference>
<dbReference type="AlphaFoldDB" id="S3DE33"/>
<evidence type="ECO:0000313" key="1">
    <source>
        <dbReference type="EMBL" id="EPE24908.1"/>
    </source>
</evidence>
<dbReference type="HOGENOM" id="CLU_1133672_0_0_1"/>
<reference evidence="1 2" key="1">
    <citation type="journal article" date="2013" name="BMC Genomics">
        <title>Genomics-driven discovery of the pneumocandin biosynthetic gene cluster in the fungus Glarea lozoyensis.</title>
        <authorList>
            <person name="Chen L."/>
            <person name="Yue Q."/>
            <person name="Zhang X."/>
            <person name="Xiang M."/>
            <person name="Wang C."/>
            <person name="Li S."/>
            <person name="Che Y."/>
            <person name="Ortiz-Lopez F.J."/>
            <person name="Bills G.F."/>
            <person name="Liu X."/>
            <person name="An Z."/>
        </authorList>
    </citation>
    <scope>NUCLEOTIDE SEQUENCE [LARGE SCALE GENOMIC DNA]</scope>
    <source>
        <strain evidence="2">ATCC 20868 / MF5171</strain>
    </source>
</reference>
<sequence>MAEISRMFLLPEILTQILLHIPPRDLITSCNRVNTHWNNIIANSCSIRQLLFFSSSPQSSNTTKQFNTLLIRYFPKYFPDPVKSHFKLTSWQKSHGESPHEIARREAFTRKGASWRDMFPIRTHLTESTPWNNPSKPLVVTKTETYDGGQTISQASFASDEPWTMSRLYDVIEEAGEGAGNVVGDWTMDWDAGEVNVRHLVTCEDGVDGDRSVWRCEGNEGVEVEWRVLEEFGEDDEGYWVGEFD</sequence>
<dbReference type="Proteomes" id="UP000016922">
    <property type="component" value="Unassembled WGS sequence"/>
</dbReference>
<dbReference type="EMBL" id="KE145372">
    <property type="protein sequence ID" value="EPE24908.1"/>
    <property type="molecule type" value="Genomic_DNA"/>
</dbReference>
<evidence type="ECO:0000313" key="2">
    <source>
        <dbReference type="Proteomes" id="UP000016922"/>
    </source>
</evidence>
<dbReference type="KEGG" id="glz:GLAREA_11489"/>